<dbReference type="STRING" id="70415.A0A5S6QAR3"/>
<dbReference type="InterPro" id="IPR045860">
    <property type="entry name" value="Snake_toxin-like_sf"/>
</dbReference>
<comment type="similarity">
    <text evidence="2">Belongs to the protein kinase superfamily. TKL Ser/Thr protein kinase family. TGFB receptor subfamily.</text>
</comment>
<dbReference type="InterPro" id="IPR000333">
    <property type="entry name" value="TGFB_receptor"/>
</dbReference>
<dbReference type="GO" id="GO:0071363">
    <property type="term" value="P:cellular response to growth factor stimulus"/>
    <property type="evidence" value="ECO:0007669"/>
    <property type="project" value="TreeGrafter"/>
</dbReference>
<dbReference type="GO" id="GO:0005524">
    <property type="term" value="F:ATP binding"/>
    <property type="evidence" value="ECO:0007669"/>
    <property type="project" value="UniProtKB-UniRule"/>
</dbReference>
<dbReference type="AlphaFoldDB" id="A0A5S6QAR3"/>
<dbReference type="Gene3D" id="1.10.510.10">
    <property type="entry name" value="Transferase(Phosphotransferase) domain 1"/>
    <property type="match status" value="1"/>
</dbReference>
<evidence type="ECO:0000256" key="3">
    <source>
        <dbReference type="ARBA" id="ARBA00012401"/>
    </source>
</evidence>
<keyword evidence="7" id="KW-0732">Signal</keyword>
<dbReference type="SMART" id="SM00220">
    <property type="entry name" value="S_TKc"/>
    <property type="match status" value="1"/>
</dbReference>
<reference evidence="19" key="1">
    <citation type="submission" date="2019-12" db="UniProtKB">
        <authorList>
            <consortium name="WormBaseParasite"/>
        </authorList>
    </citation>
    <scope>IDENTIFICATION</scope>
</reference>
<dbReference type="Pfam" id="PF00069">
    <property type="entry name" value="Pkinase"/>
    <property type="match status" value="1"/>
</dbReference>
<dbReference type="GO" id="GO:0005886">
    <property type="term" value="C:plasma membrane"/>
    <property type="evidence" value="ECO:0007669"/>
    <property type="project" value="TreeGrafter"/>
</dbReference>
<keyword evidence="13" id="KW-0675">Receptor</keyword>
<keyword evidence="8 14" id="KW-0547">Nucleotide-binding</keyword>
<evidence type="ECO:0000256" key="2">
    <source>
        <dbReference type="ARBA" id="ARBA00009605"/>
    </source>
</evidence>
<evidence type="ECO:0000256" key="4">
    <source>
        <dbReference type="ARBA" id="ARBA00022527"/>
    </source>
</evidence>
<dbReference type="InterPro" id="IPR000472">
    <property type="entry name" value="Activin_recp"/>
</dbReference>
<evidence type="ECO:0000256" key="5">
    <source>
        <dbReference type="ARBA" id="ARBA00022679"/>
    </source>
</evidence>
<proteinExistence type="inferred from homology"/>
<keyword evidence="9" id="KW-0418">Kinase</keyword>
<dbReference type="CDD" id="cd14056">
    <property type="entry name" value="STKc_TGFbR_I"/>
    <property type="match status" value="1"/>
</dbReference>
<evidence type="ECO:0000256" key="1">
    <source>
        <dbReference type="ARBA" id="ARBA00004479"/>
    </source>
</evidence>
<dbReference type="Gene3D" id="3.30.200.20">
    <property type="entry name" value="Phosphorylase Kinase, domain 1"/>
    <property type="match status" value="1"/>
</dbReference>
<keyword evidence="5" id="KW-0808">Transferase</keyword>
<dbReference type="InterPro" id="IPR000719">
    <property type="entry name" value="Prot_kinase_dom"/>
</dbReference>
<sequence>MSTLLSFNRLLHYSAKKCGGVVVTNIVAMSLFVAASPKSLRDPLYCNCTHIGCGLSEEGPDKFVCETWGGCMKTLTKTDKGTVEEHYDCLSAEHWIPSDRPLSCYVNRLLQHLNAVGCCRNGSFCASSLNITLLPKWESEYDGELNSSDSRHYVVDHYHTVLGILLPVIAILVVALLYVLFRSRFLMRRTAKGCIFEQKNPLIVNEVEGIKKMLDDLIDSNIEPTSTGSGSGLPLLVQITIARQINLRHIIGRGRFGEVWLGSWKGEDVAVKIFSSIDEKSWFREVEIYETTMLRHENLLGFIAADNKDAGMTTQLWLVTEYQPNGSLFDVLNIRTLDLHVLCRMGRSVANGLTFLHAEIGGTHFKPAIAHRDLKSKNILVRYDNSCCIADLGLAVRYNSSNGTIDIPDNKKSGTKRYLAPEVLSEMLNTNHFDSYRRADIYSLGLVLWELCCRTNVGGFFERYEMPYFDCVPNDPTIEEMRKCVVDSCCRPKILARWMGSPIMYAMSKLMRECWTPNPAARLTALRIRKTIDALAILVDDCQM</sequence>
<dbReference type="InterPro" id="IPR017441">
    <property type="entry name" value="Protein_kinase_ATP_BS"/>
</dbReference>
<dbReference type="FunFam" id="1.10.510.10:FF:000304">
    <property type="entry name" value="Receptor protein serine/threonine kinase"/>
    <property type="match status" value="1"/>
</dbReference>
<dbReference type="PROSITE" id="PS50011">
    <property type="entry name" value="PROTEIN_KINASE_DOM"/>
    <property type="match status" value="1"/>
</dbReference>
<dbReference type="EC" id="2.7.11.30" evidence="3"/>
<evidence type="ECO:0000256" key="11">
    <source>
        <dbReference type="ARBA" id="ARBA00022989"/>
    </source>
</evidence>
<dbReference type="Proteomes" id="UP000046395">
    <property type="component" value="Unassembled WGS sequence"/>
</dbReference>
<feature type="transmembrane region" description="Helical" evidence="15">
    <location>
        <begin position="158"/>
        <end position="181"/>
    </location>
</feature>
<dbReference type="SUPFAM" id="SSF56112">
    <property type="entry name" value="Protein kinase-like (PK-like)"/>
    <property type="match status" value="1"/>
</dbReference>
<dbReference type="WBParaSite" id="TMUE_1000004185.1">
    <property type="protein sequence ID" value="TMUE_1000004185.1"/>
    <property type="gene ID" value="WBGene00288435"/>
</dbReference>
<organism evidence="18 19">
    <name type="scientific">Trichuris muris</name>
    <name type="common">Mouse whipworm</name>
    <dbReference type="NCBI Taxonomy" id="70415"/>
    <lineage>
        <taxon>Eukaryota</taxon>
        <taxon>Metazoa</taxon>
        <taxon>Ecdysozoa</taxon>
        <taxon>Nematoda</taxon>
        <taxon>Enoplea</taxon>
        <taxon>Dorylaimia</taxon>
        <taxon>Trichinellida</taxon>
        <taxon>Trichuridae</taxon>
        <taxon>Trichuris</taxon>
    </lineage>
</organism>
<accession>A0A5S6QAR3</accession>
<evidence type="ECO:0000256" key="8">
    <source>
        <dbReference type="ARBA" id="ARBA00022741"/>
    </source>
</evidence>
<dbReference type="PROSITE" id="PS00107">
    <property type="entry name" value="PROTEIN_KINASE_ATP"/>
    <property type="match status" value="1"/>
</dbReference>
<keyword evidence="4" id="KW-0723">Serine/threonine-protein kinase</keyword>
<dbReference type="SMART" id="SM00467">
    <property type="entry name" value="GS"/>
    <property type="match status" value="1"/>
</dbReference>
<keyword evidence="18" id="KW-1185">Reference proteome</keyword>
<protein>
    <recommendedName>
        <fullName evidence="3">receptor protein serine/threonine kinase</fullName>
        <ecNumber evidence="3">2.7.11.30</ecNumber>
    </recommendedName>
</protein>
<evidence type="ECO:0000313" key="18">
    <source>
        <dbReference type="Proteomes" id="UP000046395"/>
    </source>
</evidence>
<evidence type="ECO:0000256" key="13">
    <source>
        <dbReference type="ARBA" id="ARBA00023170"/>
    </source>
</evidence>
<keyword evidence="11 15" id="KW-1133">Transmembrane helix</keyword>
<dbReference type="PANTHER" id="PTHR23255:SF71">
    <property type="entry name" value="RECEPTOR PROTEIN SERINE_THREONINE KINASE"/>
    <property type="match status" value="1"/>
</dbReference>
<evidence type="ECO:0000256" key="9">
    <source>
        <dbReference type="ARBA" id="ARBA00022777"/>
    </source>
</evidence>
<evidence type="ECO:0000313" key="19">
    <source>
        <dbReference type="WBParaSite" id="TMUE_1000004185.1"/>
    </source>
</evidence>
<dbReference type="InterPro" id="IPR003605">
    <property type="entry name" value="GS_dom"/>
</dbReference>
<comment type="subcellular location">
    <subcellularLocation>
        <location evidence="1">Membrane</location>
        <topology evidence="1">Single-pass type I membrane protein</topology>
    </subcellularLocation>
</comment>
<dbReference type="Pfam" id="PF01064">
    <property type="entry name" value="Activin_recp"/>
    <property type="match status" value="1"/>
</dbReference>
<evidence type="ECO:0000256" key="10">
    <source>
        <dbReference type="ARBA" id="ARBA00022840"/>
    </source>
</evidence>
<dbReference type="PROSITE" id="PS51256">
    <property type="entry name" value="GS"/>
    <property type="match status" value="1"/>
</dbReference>
<dbReference type="Pfam" id="PF08515">
    <property type="entry name" value="TGF_beta_GS"/>
    <property type="match status" value="1"/>
</dbReference>
<keyword evidence="6 15" id="KW-0812">Transmembrane</keyword>
<evidence type="ECO:0000256" key="6">
    <source>
        <dbReference type="ARBA" id="ARBA00022692"/>
    </source>
</evidence>
<evidence type="ECO:0000256" key="15">
    <source>
        <dbReference type="SAM" id="Phobius"/>
    </source>
</evidence>
<dbReference type="GO" id="GO:0043235">
    <property type="term" value="C:receptor complex"/>
    <property type="evidence" value="ECO:0007669"/>
    <property type="project" value="TreeGrafter"/>
</dbReference>
<keyword evidence="10 14" id="KW-0067">ATP-binding</keyword>
<evidence type="ECO:0000256" key="12">
    <source>
        <dbReference type="ARBA" id="ARBA00023136"/>
    </source>
</evidence>
<dbReference type="GO" id="GO:0004675">
    <property type="term" value="F:transmembrane receptor protein serine/threonine kinase activity"/>
    <property type="evidence" value="ECO:0007669"/>
    <property type="project" value="UniProtKB-EC"/>
</dbReference>
<dbReference type="InterPro" id="IPR011009">
    <property type="entry name" value="Kinase-like_dom_sf"/>
</dbReference>
<dbReference type="InterPro" id="IPR008271">
    <property type="entry name" value="Ser/Thr_kinase_AS"/>
</dbReference>
<evidence type="ECO:0000259" key="16">
    <source>
        <dbReference type="PROSITE" id="PS50011"/>
    </source>
</evidence>
<keyword evidence="12 15" id="KW-0472">Membrane</keyword>
<feature type="transmembrane region" description="Helical" evidence="15">
    <location>
        <begin position="18"/>
        <end position="35"/>
    </location>
</feature>
<evidence type="ECO:0000256" key="14">
    <source>
        <dbReference type="PROSITE-ProRule" id="PRU10141"/>
    </source>
</evidence>
<feature type="domain" description="Protein kinase" evidence="16">
    <location>
        <begin position="245"/>
        <end position="538"/>
    </location>
</feature>
<evidence type="ECO:0000259" key="17">
    <source>
        <dbReference type="PROSITE" id="PS51256"/>
    </source>
</evidence>
<dbReference type="PROSITE" id="PS00108">
    <property type="entry name" value="PROTEIN_KINASE_ST"/>
    <property type="match status" value="1"/>
</dbReference>
<feature type="binding site" evidence="14">
    <location>
        <position position="272"/>
    </location>
    <ligand>
        <name>ATP</name>
        <dbReference type="ChEBI" id="CHEBI:30616"/>
    </ligand>
</feature>
<name>A0A5S6QAR3_TRIMR</name>
<evidence type="ECO:0000256" key="7">
    <source>
        <dbReference type="ARBA" id="ARBA00022729"/>
    </source>
</evidence>
<feature type="domain" description="GS" evidence="17">
    <location>
        <begin position="212"/>
        <end position="244"/>
    </location>
</feature>
<dbReference type="Gene3D" id="2.10.60.10">
    <property type="entry name" value="CD59"/>
    <property type="match status" value="1"/>
</dbReference>
<dbReference type="PANTHER" id="PTHR23255">
    <property type="entry name" value="TRANSFORMING GROWTH FACTOR-BETA RECEPTOR TYPE I AND II"/>
    <property type="match status" value="1"/>
</dbReference>